<evidence type="ECO:0000256" key="2">
    <source>
        <dbReference type="ARBA" id="ARBA00022737"/>
    </source>
</evidence>
<dbReference type="InterPro" id="IPR013519">
    <property type="entry name" value="Int_alpha_beta-p"/>
</dbReference>
<reference evidence="4" key="1">
    <citation type="submission" date="2020-04" db="EMBL/GenBank/DDBJ databases">
        <authorList>
            <person name="Zhang T."/>
        </authorList>
    </citation>
    <scope>NUCLEOTIDE SEQUENCE</scope>
    <source>
        <strain evidence="4">HKST-UBA02</strain>
    </source>
</reference>
<dbReference type="InterPro" id="IPR028994">
    <property type="entry name" value="Integrin_alpha_N"/>
</dbReference>
<evidence type="ECO:0000256" key="3">
    <source>
        <dbReference type="ARBA" id="ARBA00023180"/>
    </source>
</evidence>
<dbReference type="Gene3D" id="2.130.10.130">
    <property type="entry name" value="Integrin alpha, N-terminal"/>
    <property type="match status" value="2"/>
</dbReference>
<dbReference type="PANTHER" id="PTHR36220">
    <property type="entry name" value="UNNAMED PRODUCT"/>
    <property type="match status" value="1"/>
</dbReference>
<sequence>DTAFGDYFGAAVAVSGSTLLVGAPRKDTDVLDSGAVYIYDISNPTNPVEIAQFVAEDAQVGDQGGGAVDLEGTVGSVAVPATDDFGSASGSVYLFDATNGQQLAKIIADDSDAGDLFGSSIAQQGDQLLIGAQGDSDLGSHRGSAYFYDISDPMNPQELAKVNASDGEDDDSFGYGIAMDGSIALVGAPRDDQDGYPSGSAYVFSLDETTAAPEVGFASPDLSLRVDAWPSPTTGNAHVSLDLESGGPTELGLIDVHGRRVSTLFRGFGEAGRHVYGIDTSNLPGGVYFVRAQLGSDVATRPLVVSR</sequence>
<feature type="non-terminal residue" evidence="4">
    <location>
        <position position="1"/>
    </location>
</feature>
<gene>
    <name evidence="4" type="ORF">KDA27_28635</name>
</gene>
<comment type="caution">
    <text evidence="4">The sequence shown here is derived from an EMBL/GenBank/DDBJ whole genome shotgun (WGS) entry which is preliminary data.</text>
</comment>
<dbReference type="Proteomes" id="UP000739538">
    <property type="component" value="Unassembled WGS sequence"/>
</dbReference>
<dbReference type="SMART" id="SM00191">
    <property type="entry name" value="Int_alpha"/>
    <property type="match status" value="3"/>
</dbReference>
<dbReference type="EMBL" id="JAGQHS010000506">
    <property type="protein sequence ID" value="MCA9759798.1"/>
    <property type="molecule type" value="Genomic_DNA"/>
</dbReference>
<keyword evidence="1" id="KW-0732">Signal</keyword>
<evidence type="ECO:0000256" key="1">
    <source>
        <dbReference type="ARBA" id="ARBA00022729"/>
    </source>
</evidence>
<reference evidence="4" key="2">
    <citation type="journal article" date="2021" name="Microbiome">
        <title>Successional dynamics and alternative stable states in a saline activated sludge microbial community over 9 years.</title>
        <authorList>
            <person name="Wang Y."/>
            <person name="Ye J."/>
            <person name="Ju F."/>
            <person name="Liu L."/>
            <person name="Boyd J.A."/>
            <person name="Deng Y."/>
            <person name="Parks D.H."/>
            <person name="Jiang X."/>
            <person name="Yin X."/>
            <person name="Woodcroft B.J."/>
            <person name="Tyson G.W."/>
            <person name="Hugenholtz P."/>
            <person name="Polz M.F."/>
            <person name="Zhang T."/>
        </authorList>
    </citation>
    <scope>NUCLEOTIDE SEQUENCE</scope>
    <source>
        <strain evidence="4">HKST-UBA02</strain>
    </source>
</reference>
<keyword evidence="2" id="KW-0677">Repeat</keyword>
<organism evidence="4 5">
    <name type="scientific">Eiseniibacteriota bacterium</name>
    <dbReference type="NCBI Taxonomy" id="2212470"/>
    <lineage>
        <taxon>Bacteria</taxon>
        <taxon>Candidatus Eiseniibacteriota</taxon>
    </lineage>
</organism>
<dbReference type="Pfam" id="PF14312">
    <property type="entry name" value="FG-GAP_2"/>
    <property type="match status" value="3"/>
</dbReference>
<dbReference type="PANTHER" id="PTHR36220:SF1">
    <property type="entry name" value="GAMMA TUBULIN COMPLEX COMPONENT C-TERMINAL DOMAIN-CONTAINING PROTEIN"/>
    <property type="match status" value="1"/>
</dbReference>
<evidence type="ECO:0008006" key="6">
    <source>
        <dbReference type="Google" id="ProtNLM"/>
    </source>
</evidence>
<evidence type="ECO:0000313" key="4">
    <source>
        <dbReference type="EMBL" id="MCA9759798.1"/>
    </source>
</evidence>
<name>A0A956NL42_UNCEI</name>
<proteinExistence type="predicted"/>
<dbReference type="SUPFAM" id="SSF101908">
    <property type="entry name" value="Putative isomerase YbhE"/>
    <property type="match status" value="1"/>
</dbReference>
<protein>
    <recommendedName>
        <fullName evidence="6">T9SS type A sorting domain-containing protein</fullName>
    </recommendedName>
</protein>
<dbReference type="InterPro" id="IPR013517">
    <property type="entry name" value="FG-GAP"/>
</dbReference>
<accession>A0A956NL42</accession>
<keyword evidence="3" id="KW-0325">Glycoprotein</keyword>
<dbReference type="AlphaFoldDB" id="A0A956NL42"/>
<evidence type="ECO:0000313" key="5">
    <source>
        <dbReference type="Proteomes" id="UP000739538"/>
    </source>
</evidence>
<dbReference type="PROSITE" id="PS51470">
    <property type="entry name" value="FG_GAP"/>
    <property type="match status" value="2"/>
</dbReference>